<evidence type="ECO:0000259" key="10">
    <source>
        <dbReference type="PROSITE" id="PS50893"/>
    </source>
</evidence>
<dbReference type="Pfam" id="PF00005">
    <property type="entry name" value="ABC_tran"/>
    <property type="match status" value="1"/>
</dbReference>
<dbReference type="Gene3D" id="3.40.50.300">
    <property type="entry name" value="P-loop containing nucleotide triphosphate hydrolases"/>
    <property type="match status" value="1"/>
</dbReference>
<feature type="domain" description="ABC transmembrane type-1" evidence="11">
    <location>
        <begin position="29"/>
        <end position="319"/>
    </location>
</feature>
<dbReference type="InterPro" id="IPR003439">
    <property type="entry name" value="ABC_transporter-like_ATP-bd"/>
</dbReference>
<feature type="transmembrane region" description="Helical" evidence="9">
    <location>
        <begin position="280"/>
        <end position="301"/>
    </location>
</feature>
<keyword evidence="3" id="KW-1003">Cell membrane</keyword>
<keyword evidence="7 9" id="KW-1133">Transmembrane helix</keyword>
<reference evidence="12" key="1">
    <citation type="submission" date="2023-05" db="EMBL/GenBank/DDBJ databases">
        <title>Cataloging the Phylogenetic Diversity of Human Bladder Bacteria.</title>
        <authorList>
            <person name="Du J."/>
        </authorList>
    </citation>
    <scope>NUCLEOTIDE SEQUENCE</scope>
    <source>
        <strain evidence="12">UMB1231</strain>
    </source>
</reference>
<dbReference type="InterPro" id="IPR027417">
    <property type="entry name" value="P-loop_NTPase"/>
</dbReference>
<dbReference type="InterPro" id="IPR003593">
    <property type="entry name" value="AAA+_ATPase"/>
</dbReference>
<dbReference type="PROSITE" id="PS00211">
    <property type="entry name" value="ABC_TRANSPORTER_1"/>
    <property type="match status" value="1"/>
</dbReference>
<keyword evidence="6 12" id="KW-0067">ATP-binding</keyword>
<evidence type="ECO:0000256" key="6">
    <source>
        <dbReference type="ARBA" id="ARBA00022840"/>
    </source>
</evidence>
<feature type="transmembrane region" description="Helical" evidence="9">
    <location>
        <begin position="155"/>
        <end position="172"/>
    </location>
</feature>
<dbReference type="FunFam" id="3.40.50.300:FF:000287">
    <property type="entry name" value="Multidrug ABC transporter ATP-binding protein"/>
    <property type="match status" value="1"/>
</dbReference>
<evidence type="ECO:0000256" key="5">
    <source>
        <dbReference type="ARBA" id="ARBA00022741"/>
    </source>
</evidence>
<dbReference type="SUPFAM" id="SSF52540">
    <property type="entry name" value="P-loop containing nucleoside triphosphate hydrolases"/>
    <property type="match status" value="1"/>
</dbReference>
<evidence type="ECO:0000256" key="2">
    <source>
        <dbReference type="ARBA" id="ARBA00022448"/>
    </source>
</evidence>
<keyword evidence="5" id="KW-0547">Nucleotide-binding</keyword>
<evidence type="ECO:0000259" key="11">
    <source>
        <dbReference type="PROSITE" id="PS50929"/>
    </source>
</evidence>
<dbReference type="EMBL" id="JASOOE010000003">
    <property type="protein sequence ID" value="MDK7186742.1"/>
    <property type="molecule type" value="Genomic_DNA"/>
</dbReference>
<evidence type="ECO:0000256" key="9">
    <source>
        <dbReference type="SAM" id="Phobius"/>
    </source>
</evidence>
<dbReference type="GO" id="GO:0005886">
    <property type="term" value="C:plasma membrane"/>
    <property type="evidence" value="ECO:0007669"/>
    <property type="project" value="UniProtKB-SubCell"/>
</dbReference>
<feature type="transmembrane region" description="Helical" evidence="9">
    <location>
        <begin position="72"/>
        <end position="89"/>
    </location>
</feature>
<dbReference type="SMART" id="SM00382">
    <property type="entry name" value="AAA"/>
    <property type="match status" value="1"/>
</dbReference>
<dbReference type="GO" id="GO:0016887">
    <property type="term" value="F:ATP hydrolysis activity"/>
    <property type="evidence" value="ECO:0007669"/>
    <property type="project" value="InterPro"/>
</dbReference>
<dbReference type="InterPro" id="IPR017871">
    <property type="entry name" value="ABC_transporter-like_CS"/>
</dbReference>
<dbReference type="FunFam" id="1.20.1560.10:FF:000011">
    <property type="entry name" value="Multidrug ABC transporter ATP-binding protein"/>
    <property type="match status" value="1"/>
</dbReference>
<comment type="caution">
    <text evidence="12">The sequence shown here is derived from an EMBL/GenBank/DDBJ whole genome shotgun (WGS) entry which is preliminary data.</text>
</comment>
<dbReference type="InterPro" id="IPR011527">
    <property type="entry name" value="ABC1_TM_dom"/>
</dbReference>
<dbReference type="Gene3D" id="1.20.1560.10">
    <property type="entry name" value="ABC transporter type 1, transmembrane domain"/>
    <property type="match status" value="1"/>
</dbReference>
<proteinExistence type="predicted"/>
<evidence type="ECO:0000313" key="13">
    <source>
        <dbReference type="Proteomes" id="UP001229251"/>
    </source>
</evidence>
<dbReference type="GO" id="GO:0015421">
    <property type="term" value="F:ABC-type oligopeptide transporter activity"/>
    <property type="evidence" value="ECO:0007669"/>
    <property type="project" value="TreeGrafter"/>
</dbReference>
<sequence>MAKMKTRQVLNRIWVYMRPYKWQFIFSNIALVISIISSALEPYIFGLAITKLAENVIQISRGVPGAHVEFSYIRNILILYAIRGFFYYGSSYLSQFLLTNVVQNSIFDLRHDLSNKVNRLPVSYFDQQETGDILSKMTNDVDTISNAIQQSFSQLVIAILGIILSMTMVFWIQWRIALIMLVMIPLTSLVARYFLKKSQPAYNQQSNALGHLFGYAQEQLSGFTEIKVFDKQMDSVEEFRKRNMNLRNHGFKASLISSMMMPVMVMMSNLTYIVVVVYGLQLVFAGALAIGNLNAVLSYVWQVTQPIQTISQLSGVIQSALSASYRVFGFLDEEEESDPQVTQTFPDKIQGGVEFRNVCFGYKKDQPLMKNISFKANPGEMIAVVGPTGAGKTTLINLLMRFYDIDSGQILIDGVDTQAVSRQDLRKHFGMVLQDAWLYTDTVMENIRFGDLDAKDYEVKEAAEIANVNHFIKTLPSGYDMEINEEASNISLGQKQLMTIARAVLSDPDILILDEATSSVDTRLEKLIQEAMDKVMEGRTSFVIAHRLSTIRDADLILVMKNGNIIETGTHDSLLASGGVYADLYNSQFNNNPVDVHMAF</sequence>
<dbReference type="PROSITE" id="PS50929">
    <property type="entry name" value="ABC_TM1F"/>
    <property type="match status" value="1"/>
</dbReference>
<protein>
    <submittedName>
        <fullName evidence="12">ABC transporter ATP-binding protein</fullName>
    </submittedName>
</protein>
<dbReference type="CDD" id="cd03254">
    <property type="entry name" value="ABCC_Glucan_exporter_like"/>
    <property type="match status" value="1"/>
</dbReference>
<dbReference type="InterPro" id="IPR036640">
    <property type="entry name" value="ABC1_TM_sf"/>
</dbReference>
<gene>
    <name evidence="12" type="ORF">QP433_01985</name>
</gene>
<keyword evidence="4 9" id="KW-0812">Transmembrane</keyword>
<evidence type="ECO:0000256" key="4">
    <source>
        <dbReference type="ARBA" id="ARBA00022692"/>
    </source>
</evidence>
<dbReference type="PANTHER" id="PTHR43394:SF1">
    <property type="entry name" value="ATP-BINDING CASSETTE SUB-FAMILY B MEMBER 10, MITOCHONDRIAL"/>
    <property type="match status" value="1"/>
</dbReference>
<dbReference type="RefSeq" id="WP_285065380.1">
    <property type="nucleotide sequence ID" value="NZ_JASOOE010000003.1"/>
</dbReference>
<dbReference type="InterPro" id="IPR039421">
    <property type="entry name" value="Type_1_exporter"/>
</dbReference>
<evidence type="ECO:0000256" key="7">
    <source>
        <dbReference type="ARBA" id="ARBA00022989"/>
    </source>
</evidence>
<evidence type="ECO:0000256" key="8">
    <source>
        <dbReference type="ARBA" id="ARBA00023136"/>
    </source>
</evidence>
<name>A0AAJ1Q315_9LACT</name>
<dbReference type="AlphaFoldDB" id="A0AAJ1Q315"/>
<organism evidence="12 13">
    <name type="scientific">Facklamia hominis</name>
    <dbReference type="NCBI Taxonomy" id="178214"/>
    <lineage>
        <taxon>Bacteria</taxon>
        <taxon>Bacillati</taxon>
        <taxon>Bacillota</taxon>
        <taxon>Bacilli</taxon>
        <taxon>Lactobacillales</taxon>
        <taxon>Aerococcaceae</taxon>
        <taxon>Facklamia</taxon>
    </lineage>
</organism>
<evidence type="ECO:0000313" key="12">
    <source>
        <dbReference type="EMBL" id="MDK7186742.1"/>
    </source>
</evidence>
<dbReference type="SUPFAM" id="SSF90123">
    <property type="entry name" value="ABC transporter transmembrane region"/>
    <property type="match status" value="1"/>
</dbReference>
<comment type="subcellular location">
    <subcellularLocation>
        <location evidence="1">Cell membrane</location>
        <topology evidence="1">Multi-pass membrane protein</topology>
    </subcellularLocation>
</comment>
<dbReference type="Pfam" id="PF00664">
    <property type="entry name" value="ABC_membrane"/>
    <property type="match status" value="1"/>
</dbReference>
<feature type="transmembrane region" description="Helical" evidence="9">
    <location>
        <begin position="20"/>
        <end position="40"/>
    </location>
</feature>
<evidence type="ECO:0000256" key="1">
    <source>
        <dbReference type="ARBA" id="ARBA00004651"/>
    </source>
</evidence>
<keyword evidence="2" id="KW-0813">Transport</keyword>
<evidence type="ECO:0000256" key="3">
    <source>
        <dbReference type="ARBA" id="ARBA00022475"/>
    </source>
</evidence>
<feature type="transmembrane region" description="Helical" evidence="9">
    <location>
        <begin position="178"/>
        <end position="195"/>
    </location>
</feature>
<dbReference type="PANTHER" id="PTHR43394">
    <property type="entry name" value="ATP-DEPENDENT PERMEASE MDL1, MITOCHONDRIAL"/>
    <property type="match status" value="1"/>
</dbReference>
<dbReference type="PROSITE" id="PS50893">
    <property type="entry name" value="ABC_TRANSPORTER_2"/>
    <property type="match status" value="1"/>
</dbReference>
<dbReference type="Proteomes" id="UP001229251">
    <property type="component" value="Unassembled WGS sequence"/>
</dbReference>
<dbReference type="GO" id="GO:0005524">
    <property type="term" value="F:ATP binding"/>
    <property type="evidence" value="ECO:0007669"/>
    <property type="project" value="UniProtKB-KW"/>
</dbReference>
<keyword evidence="8 9" id="KW-0472">Membrane</keyword>
<feature type="domain" description="ABC transporter" evidence="10">
    <location>
        <begin position="353"/>
        <end position="587"/>
    </location>
</feature>
<dbReference type="CDD" id="cd18547">
    <property type="entry name" value="ABC_6TM_Tm288_like"/>
    <property type="match status" value="1"/>
</dbReference>
<accession>A0AAJ1Q315</accession>